<evidence type="ECO:0000313" key="3">
    <source>
        <dbReference type="Proteomes" id="UP000027153"/>
    </source>
</evidence>
<dbReference type="NCBIfam" id="TIGR01444">
    <property type="entry name" value="fkbM_fam"/>
    <property type="match status" value="1"/>
</dbReference>
<protein>
    <submittedName>
        <fullName evidence="2">Methyltransferase, FkbM family</fullName>
    </submittedName>
</protein>
<dbReference type="EMBL" id="JMIY01000003">
    <property type="protein sequence ID" value="KCZ72165.1"/>
    <property type="molecule type" value="Genomic_DNA"/>
</dbReference>
<dbReference type="InterPro" id="IPR029063">
    <property type="entry name" value="SAM-dependent_MTases_sf"/>
</dbReference>
<dbReference type="RefSeq" id="WP_048090217.1">
    <property type="nucleotide sequence ID" value="NZ_JMIY01000003.1"/>
</dbReference>
<dbReference type="Proteomes" id="UP000027153">
    <property type="component" value="Unassembled WGS sequence"/>
</dbReference>
<proteinExistence type="predicted"/>
<keyword evidence="2" id="KW-0489">Methyltransferase</keyword>
<reference evidence="2 3" key="1">
    <citation type="journal article" date="2013" name="Nature">
        <title>Anaerobic oxidation of methane coupled to nitrate reduction in a novel archaeal lineage.</title>
        <authorList>
            <person name="Haroon M.F."/>
            <person name="Hu S."/>
            <person name="Shi Y."/>
            <person name="Imelfort M."/>
            <person name="Keller J."/>
            <person name="Hugenholtz P."/>
            <person name="Yuan Z."/>
            <person name="Tyson G.W."/>
        </authorList>
    </citation>
    <scope>NUCLEOTIDE SEQUENCE [LARGE SCALE GENOMIC DNA]</scope>
    <source>
        <strain evidence="2 3">ANME-2d</strain>
    </source>
</reference>
<comment type="caution">
    <text evidence="2">The sequence shown here is derived from an EMBL/GenBank/DDBJ whole genome shotgun (WGS) entry which is preliminary data.</text>
</comment>
<keyword evidence="3" id="KW-1185">Reference proteome</keyword>
<sequence length="296" mass="34132">MKMNQTCTKICRIFLEKISIPNEEKLVQNYIRKWSPKEFYEVTLPDEGEVRMLTNPSDHVGAYYYYLNGYEKRICEIVRSHLKPGDVAFDIGTFYGFYSALFSKIVGDKGEVHAFEIDLKNFNITKKTILLNRSENVTLNFIAVAESDGLMEFISPESVANAYNFDSLKGNRGTGHLSYVKTNESISVKTLSLDSYVSEKKLDHIDFIKIDIEGYELPALRGMKNLIKKYQPLIIVEFGSVSALRTGYSLKEMYDFFIMNDYKLYNADSKLLVPIKRDELEKEPTYFNAFCMPNTK</sequence>
<dbReference type="GO" id="GO:0032259">
    <property type="term" value="P:methylation"/>
    <property type="evidence" value="ECO:0007669"/>
    <property type="project" value="UniProtKB-KW"/>
</dbReference>
<gene>
    <name evidence="2" type="ORF">ANME2D_01569</name>
</gene>
<dbReference type="PANTHER" id="PTHR34203">
    <property type="entry name" value="METHYLTRANSFERASE, FKBM FAMILY PROTEIN"/>
    <property type="match status" value="1"/>
</dbReference>
<dbReference type="PANTHER" id="PTHR34203:SF15">
    <property type="entry name" value="SLL1173 PROTEIN"/>
    <property type="match status" value="1"/>
</dbReference>
<dbReference type="SUPFAM" id="SSF53335">
    <property type="entry name" value="S-adenosyl-L-methionine-dependent methyltransferases"/>
    <property type="match status" value="1"/>
</dbReference>
<dbReference type="InterPro" id="IPR052514">
    <property type="entry name" value="SAM-dependent_MTase"/>
</dbReference>
<dbReference type="Gene3D" id="3.40.50.150">
    <property type="entry name" value="Vaccinia Virus protein VP39"/>
    <property type="match status" value="1"/>
</dbReference>
<name>A0A062V9Z2_9EURY</name>
<feature type="domain" description="Methyltransferase FkbM" evidence="1">
    <location>
        <begin position="90"/>
        <end position="263"/>
    </location>
</feature>
<evidence type="ECO:0000313" key="2">
    <source>
        <dbReference type="EMBL" id="KCZ72165.1"/>
    </source>
</evidence>
<keyword evidence="2" id="KW-0808">Transferase</keyword>
<dbReference type="AlphaFoldDB" id="A0A062V9Z2"/>
<evidence type="ECO:0000259" key="1">
    <source>
        <dbReference type="Pfam" id="PF05050"/>
    </source>
</evidence>
<dbReference type="InterPro" id="IPR006342">
    <property type="entry name" value="FkbM_mtfrase"/>
</dbReference>
<dbReference type="OrthoDB" id="118172at2157"/>
<organism evidence="2 3">
    <name type="scientific">Candidatus Methanoperedens nitratireducens</name>
    <dbReference type="NCBI Taxonomy" id="1392998"/>
    <lineage>
        <taxon>Archaea</taxon>
        <taxon>Methanobacteriati</taxon>
        <taxon>Methanobacteriota</taxon>
        <taxon>Stenosarchaea group</taxon>
        <taxon>Methanomicrobia</taxon>
        <taxon>Methanosarcinales</taxon>
        <taxon>ANME-2 cluster</taxon>
        <taxon>Candidatus Methanoperedentaceae</taxon>
        <taxon>Candidatus Methanoperedens</taxon>
    </lineage>
</organism>
<accession>A0A062V9Z2</accession>
<dbReference type="Pfam" id="PF05050">
    <property type="entry name" value="Methyltransf_21"/>
    <property type="match status" value="1"/>
</dbReference>
<dbReference type="GO" id="GO:0008168">
    <property type="term" value="F:methyltransferase activity"/>
    <property type="evidence" value="ECO:0007669"/>
    <property type="project" value="UniProtKB-KW"/>
</dbReference>